<reference evidence="2 3" key="1">
    <citation type="submission" date="2021-12" db="EMBL/GenBank/DDBJ databases">
        <title>Genome sequencing of bacteria with rrn-lacking chromosome and rrn-plasmid.</title>
        <authorList>
            <person name="Anda M."/>
            <person name="Iwasaki W."/>
        </authorList>
    </citation>
    <scope>NUCLEOTIDE SEQUENCE [LARGE SCALE GENOMIC DNA]</scope>
    <source>
        <strain evidence="2 3">DSM 100852</strain>
    </source>
</reference>
<protein>
    <submittedName>
        <fullName evidence="2">Uncharacterized protein</fullName>
    </submittedName>
</protein>
<evidence type="ECO:0000313" key="3">
    <source>
        <dbReference type="Proteomes" id="UP001348817"/>
    </source>
</evidence>
<feature type="transmembrane region" description="Helical" evidence="1">
    <location>
        <begin position="12"/>
        <end position="34"/>
    </location>
</feature>
<organism evidence="2 3">
    <name type="scientific">Fulvitalea axinellae</name>
    <dbReference type="NCBI Taxonomy" id="1182444"/>
    <lineage>
        <taxon>Bacteria</taxon>
        <taxon>Pseudomonadati</taxon>
        <taxon>Bacteroidota</taxon>
        <taxon>Cytophagia</taxon>
        <taxon>Cytophagales</taxon>
        <taxon>Persicobacteraceae</taxon>
        <taxon>Fulvitalea</taxon>
    </lineage>
</organism>
<accession>A0AAU9DD29</accession>
<gene>
    <name evidence="2" type="ORF">FUAX_27670</name>
</gene>
<name>A0AAU9DD29_9BACT</name>
<dbReference type="AlphaFoldDB" id="A0AAU9DD29"/>
<keyword evidence="3" id="KW-1185">Reference proteome</keyword>
<dbReference type="Proteomes" id="UP001348817">
    <property type="component" value="Chromosome"/>
</dbReference>
<dbReference type="KEGG" id="fax:FUAX_27670"/>
<evidence type="ECO:0000313" key="2">
    <source>
        <dbReference type="EMBL" id="BDD10335.1"/>
    </source>
</evidence>
<keyword evidence="1" id="KW-0472">Membrane</keyword>
<dbReference type="EMBL" id="AP025314">
    <property type="protein sequence ID" value="BDD10335.1"/>
    <property type="molecule type" value="Genomic_DNA"/>
</dbReference>
<sequence length="42" mass="4745">MLEAPIGEGANTFIWIFCILVGFVKALMVLDVFYGNKKKTEH</sequence>
<evidence type="ECO:0000256" key="1">
    <source>
        <dbReference type="SAM" id="Phobius"/>
    </source>
</evidence>
<proteinExistence type="predicted"/>
<keyword evidence="1" id="KW-1133">Transmembrane helix</keyword>
<dbReference type="RefSeq" id="WP_338391898.1">
    <property type="nucleotide sequence ID" value="NZ_AP025314.1"/>
</dbReference>
<keyword evidence="1" id="KW-0812">Transmembrane</keyword>